<gene>
    <name evidence="1" type="ORF">GCM10022255_050080</name>
</gene>
<protein>
    <recommendedName>
        <fullName evidence="3">DNA-binding protein</fullName>
    </recommendedName>
</protein>
<dbReference type="Proteomes" id="UP001500620">
    <property type="component" value="Unassembled WGS sequence"/>
</dbReference>
<sequence length="94" mass="10522">MPRATATPAELEQRLEAGEWLRPGEVAILFGMSRGSIVYWLNHGISLEGSRFYIRFRESPGGWRSCNPDDVKRVLAAHRRERIGGEGDSAQPPT</sequence>
<keyword evidence="2" id="KW-1185">Reference proteome</keyword>
<name>A0ABP8DCE9_9ACTN</name>
<comment type="caution">
    <text evidence="1">The sequence shown here is derived from an EMBL/GenBank/DDBJ whole genome shotgun (WGS) entry which is preliminary data.</text>
</comment>
<dbReference type="EMBL" id="BAABAT010000013">
    <property type="protein sequence ID" value="GAA4252605.1"/>
    <property type="molecule type" value="Genomic_DNA"/>
</dbReference>
<proteinExistence type="predicted"/>
<organism evidence="1 2">
    <name type="scientific">Dactylosporangium darangshiense</name>
    <dbReference type="NCBI Taxonomy" id="579108"/>
    <lineage>
        <taxon>Bacteria</taxon>
        <taxon>Bacillati</taxon>
        <taxon>Actinomycetota</taxon>
        <taxon>Actinomycetes</taxon>
        <taxon>Micromonosporales</taxon>
        <taxon>Micromonosporaceae</taxon>
        <taxon>Dactylosporangium</taxon>
    </lineage>
</organism>
<evidence type="ECO:0008006" key="3">
    <source>
        <dbReference type="Google" id="ProtNLM"/>
    </source>
</evidence>
<accession>A0ABP8DCE9</accession>
<evidence type="ECO:0000313" key="2">
    <source>
        <dbReference type="Proteomes" id="UP001500620"/>
    </source>
</evidence>
<reference evidence="2" key="1">
    <citation type="journal article" date="2019" name="Int. J. Syst. Evol. Microbiol.">
        <title>The Global Catalogue of Microorganisms (GCM) 10K type strain sequencing project: providing services to taxonomists for standard genome sequencing and annotation.</title>
        <authorList>
            <consortium name="The Broad Institute Genomics Platform"/>
            <consortium name="The Broad Institute Genome Sequencing Center for Infectious Disease"/>
            <person name="Wu L."/>
            <person name="Ma J."/>
        </authorList>
    </citation>
    <scope>NUCLEOTIDE SEQUENCE [LARGE SCALE GENOMIC DNA]</scope>
    <source>
        <strain evidence="2">JCM 17441</strain>
    </source>
</reference>
<evidence type="ECO:0000313" key="1">
    <source>
        <dbReference type="EMBL" id="GAA4252605.1"/>
    </source>
</evidence>